<sequence>MKGNRTTKYTTTFLVAFILLTMVLVNTPFAGNANSSDSVKKLNENATTVKLAASDNSTLAYNIKVNNASGEKFTLVIHNQEGEIVFIKSYTDKSYNKQIRLERKDNSSRYFFSIWKTGNDFSNSKIVECIDAN</sequence>
<accession>A0A8J8JX66</accession>
<keyword evidence="2" id="KW-1185">Reference proteome</keyword>
<organism evidence="1 2">
    <name type="scientific">Limnovirga soli</name>
    <dbReference type="NCBI Taxonomy" id="2656915"/>
    <lineage>
        <taxon>Bacteria</taxon>
        <taxon>Pseudomonadati</taxon>
        <taxon>Bacteroidota</taxon>
        <taxon>Chitinophagia</taxon>
        <taxon>Chitinophagales</taxon>
        <taxon>Chitinophagaceae</taxon>
        <taxon>Limnovirga</taxon>
    </lineage>
</organism>
<evidence type="ECO:0000313" key="2">
    <source>
        <dbReference type="Proteomes" id="UP000598971"/>
    </source>
</evidence>
<dbReference type="RefSeq" id="WP_171607986.1">
    <property type="nucleotide sequence ID" value="NZ_WHPF01000007.1"/>
</dbReference>
<name>A0A8J8JX66_9BACT</name>
<protein>
    <submittedName>
        <fullName evidence="1">Uncharacterized protein</fullName>
    </submittedName>
</protein>
<dbReference type="AlphaFoldDB" id="A0A8J8JX66"/>
<evidence type="ECO:0000313" key="1">
    <source>
        <dbReference type="EMBL" id="NNV56046.1"/>
    </source>
</evidence>
<dbReference type="Proteomes" id="UP000598971">
    <property type="component" value="Unassembled WGS sequence"/>
</dbReference>
<dbReference type="EMBL" id="WHPF01000007">
    <property type="protein sequence ID" value="NNV56046.1"/>
    <property type="molecule type" value="Genomic_DNA"/>
</dbReference>
<reference evidence="1" key="1">
    <citation type="submission" date="2019-10" db="EMBL/GenBank/DDBJ databases">
        <title>Draft genome sequence of Panacibacter sp. KCS-6.</title>
        <authorList>
            <person name="Yim K.J."/>
        </authorList>
    </citation>
    <scope>NUCLEOTIDE SEQUENCE</scope>
    <source>
        <strain evidence="1">KCS-6</strain>
    </source>
</reference>
<proteinExistence type="predicted"/>
<comment type="caution">
    <text evidence="1">The sequence shown here is derived from an EMBL/GenBank/DDBJ whole genome shotgun (WGS) entry which is preliminary data.</text>
</comment>
<gene>
    <name evidence="1" type="ORF">GD597_11295</name>
</gene>